<protein>
    <recommendedName>
        <fullName evidence="1">SnoaL-like domain-containing protein</fullName>
    </recommendedName>
</protein>
<accession>A0A1T1HBJ9</accession>
<dbReference type="SUPFAM" id="SSF54427">
    <property type="entry name" value="NTF2-like"/>
    <property type="match status" value="1"/>
</dbReference>
<sequence>MDANADAEQAQQQDQLHQQLRQYFKLFQGAEHTRPLTPADINHLVHSNIVFKDPFQRINGPDALCRLLNHFHDSITDARFLIEAVFEHPEHDKLHNRHYLVKWRFSGHLDTIGLWEFPGVSEIEQDEEGRITHHTDFWDAGEHFYEKLPFFGRITGWIKAKVANAGKG</sequence>
<dbReference type="Gene3D" id="3.10.450.50">
    <property type="match status" value="1"/>
</dbReference>
<dbReference type="InterPro" id="IPR037401">
    <property type="entry name" value="SnoaL-like"/>
</dbReference>
<proteinExistence type="predicted"/>
<keyword evidence="3" id="KW-1185">Reference proteome</keyword>
<dbReference type="STRING" id="966.BTA35_0209530"/>
<dbReference type="RefSeq" id="WP_078319577.1">
    <property type="nucleotide sequence ID" value="NZ_FXTS01000003.1"/>
</dbReference>
<organism evidence="2 3">
    <name type="scientific">Oceanospirillum linum</name>
    <dbReference type="NCBI Taxonomy" id="966"/>
    <lineage>
        <taxon>Bacteria</taxon>
        <taxon>Pseudomonadati</taxon>
        <taxon>Pseudomonadota</taxon>
        <taxon>Gammaproteobacteria</taxon>
        <taxon>Oceanospirillales</taxon>
        <taxon>Oceanospirillaceae</taxon>
        <taxon>Oceanospirillum</taxon>
    </lineage>
</organism>
<dbReference type="Pfam" id="PF12680">
    <property type="entry name" value="SnoaL_2"/>
    <property type="match status" value="1"/>
</dbReference>
<dbReference type="EMBL" id="MTSD02000003">
    <property type="protein sequence ID" value="OOV87221.1"/>
    <property type="molecule type" value="Genomic_DNA"/>
</dbReference>
<dbReference type="Proteomes" id="UP000190064">
    <property type="component" value="Unassembled WGS sequence"/>
</dbReference>
<name>A0A1T1HBJ9_OCELI</name>
<evidence type="ECO:0000313" key="3">
    <source>
        <dbReference type="Proteomes" id="UP000190064"/>
    </source>
</evidence>
<feature type="domain" description="SnoaL-like" evidence="1">
    <location>
        <begin position="38"/>
        <end position="134"/>
    </location>
</feature>
<reference evidence="2" key="1">
    <citation type="submission" date="2017-02" db="EMBL/GenBank/DDBJ databases">
        <title>Draft Genome Sequence of the Salt Water Bacterium Oceanospirillum linum ATCC 11336.</title>
        <authorList>
            <person name="Trachtenberg A.M."/>
            <person name="Carney J.G."/>
            <person name="Linnane J.D."/>
            <person name="Rheaume B.A."/>
            <person name="Pitts N.L."/>
            <person name="Mykles D.L."/>
            <person name="Maclea K.S."/>
        </authorList>
    </citation>
    <scope>NUCLEOTIDE SEQUENCE [LARGE SCALE GENOMIC DNA]</scope>
    <source>
        <strain evidence="2">ATCC 11336</strain>
    </source>
</reference>
<evidence type="ECO:0000259" key="1">
    <source>
        <dbReference type="Pfam" id="PF12680"/>
    </source>
</evidence>
<gene>
    <name evidence="2" type="ORF">BTA35_0209530</name>
</gene>
<dbReference type="InterPro" id="IPR032710">
    <property type="entry name" value="NTF2-like_dom_sf"/>
</dbReference>
<dbReference type="AlphaFoldDB" id="A0A1T1HBJ9"/>
<evidence type="ECO:0000313" key="2">
    <source>
        <dbReference type="EMBL" id="OOV87221.1"/>
    </source>
</evidence>
<comment type="caution">
    <text evidence="2">The sequence shown here is derived from an EMBL/GenBank/DDBJ whole genome shotgun (WGS) entry which is preliminary data.</text>
</comment>